<dbReference type="PANTHER" id="PTHR37816">
    <property type="entry name" value="YALI0E33011P"/>
    <property type="match status" value="1"/>
</dbReference>
<dbReference type="SUPFAM" id="SSF52540">
    <property type="entry name" value="P-loop containing nucleoside triphosphate hydrolases"/>
    <property type="match status" value="1"/>
</dbReference>
<keyword evidence="1" id="KW-0418">Kinase</keyword>
<proteinExistence type="predicted"/>
<dbReference type="PANTHER" id="PTHR37816:SF1">
    <property type="entry name" value="TOXIN"/>
    <property type="match status" value="1"/>
</dbReference>
<protein>
    <submittedName>
        <fullName evidence="1">Adenylate kinase</fullName>
    </submittedName>
</protein>
<comment type="caution">
    <text evidence="1">The sequence shown here is derived from an EMBL/GenBank/DDBJ whole genome shotgun (WGS) entry which is preliminary data.</text>
</comment>
<dbReference type="Proteomes" id="UP000251205">
    <property type="component" value="Unassembled WGS sequence"/>
</dbReference>
<keyword evidence="1" id="KW-0808">Transferase</keyword>
<sequence>MLRVAILGNAGGGKSTLARRLGEKHAIPHFEIDTFLWREGWVPAPLEIYTAKHERIIAGESWVIDGLGHRNSTQARIDRATEIILVDMPLWMHFWLAAERQIAWQSGKLEHAPGGLSAMPPTRDLFRTIWEIEQDWMPDIRRLCTEAFDAGKRLTLIHNVDELNTLAEDLT</sequence>
<dbReference type="InterPro" id="IPR027417">
    <property type="entry name" value="P-loop_NTPase"/>
</dbReference>
<dbReference type="GO" id="GO:0016301">
    <property type="term" value="F:kinase activity"/>
    <property type="evidence" value="ECO:0007669"/>
    <property type="project" value="UniProtKB-KW"/>
</dbReference>
<gene>
    <name evidence="1" type="ORF">DQ393_27080</name>
</gene>
<organism evidence="1 2">
    <name type="scientific">Rhizobium tropici</name>
    <dbReference type="NCBI Taxonomy" id="398"/>
    <lineage>
        <taxon>Bacteria</taxon>
        <taxon>Pseudomonadati</taxon>
        <taxon>Pseudomonadota</taxon>
        <taxon>Alphaproteobacteria</taxon>
        <taxon>Hyphomicrobiales</taxon>
        <taxon>Rhizobiaceae</taxon>
        <taxon>Rhizobium/Agrobacterium group</taxon>
        <taxon>Rhizobium</taxon>
    </lineage>
</organism>
<evidence type="ECO:0000313" key="2">
    <source>
        <dbReference type="Proteomes" id="UP000251205"/>
    </source>
</evidence>
<dbReference type="AlphaFoldDB" id="A0A329Y8J1"/>
<name>A0A329Y8J1_RHITR</name>
<reference evidence="1 2" key="1">
    <citation type="submission" date="2018-06" db="EMBL/GenBank/DDBJ databases">
        <title>Whole Genome Sequence of an efficient microsymbiont, Rhizobium tropici.</title>
        <authorList>
            <person name="Srinivasan R."/>
            <person name="Singh H.V."/>
            <person name="Srivastava R."/>
            <person name="Kumari B."/>
            <person name="Radhakrishna A."/>
        </authorList>
    </citation>
    <scope>NUCLEOTIDE SEQUENCE [LARGE SCALE GENOMIC DNA]</scope>
    <source>
        <strain evidence="1 2">IGFRI Rhizo-19</strain>
    </source>
</reference>
<accession>A0A329Y8J1</accession>
<dbReference type="Gene3D" id="3.40.50.300">
    <property type="entry name" value="P-loop containing nucleotide triphosphate hydrolases"/>
    <property type="match status" value="1"/>
</dbReference>
<dbReference type="InterPro" id="IPR052922">
    <property type="entry name" value="Cytidylate_Kinase-2"/>
</dbReference>
<dbReference type="RefSeq" id="WP_112344768.1">
    <property type="nucleotide sequence ID" value="NZ_QMKK01000054.1"/>
</dbReference>
<dbReference type="EMBL" id="QMKK01000054">
    <property type="protein sequence ID" value="RAX38274.1"/>
    <property type="molecule type" value="Genomic_DNA"/>
</dbReference>
<evidence type="ECO:0000313" key="1">
    <source>
        <dbReference type="EMBL" id="RAX38274.1"/>
    </source>
</evidence>
<dbReference type="OrthoDB" id="7210594at2"/>